<keyword evidence="1" id="KW-0812">Transmembrane</keyword>
<dbReference type="AlphaFoldDB" id="A0A9D9HQR0"/>
<accession>A0A9D9HQR0</accession>
<feature type="transmembrane region" description="Helical" evidence="1">
    <location>
        <begin position="318"/>
        <end position="342"/>
    </location>
</feature>
<proteinExistence type="predicted"/>
<dbReference type="EMBL" id="JADIMM010000089">
    <property type="protein sequence ID" value="MBO8458108.1"/>
    <property type="molecule type" value="Genomic_DNA"/>
</dbReference>
<feature type="transmembrane region" description="Helical" evidence="1">
    <location>
        <begin position="191"/>
        <end position="213"/>
    </location>
</feature>
<protein>
    <submittedName>
        <fullName evidence="2">Uncharacterized protein</fullName>
    </submittedName>
</protein>
<organism evidence="2 3">
    <name type="scientific">Candidatus Gallitreponema excrementavium</name>
    <dbReference type="NCBI Taxonomy" id="2840840"/>
    <lineage>
        <taxon>Bacteria</taxon>
        <taxon>Pseudomonadati</taxon>
        <taxon>Spirochaetota</taxon>
        <taxon>Spirochaetia</taxon>
        <taxon>Spirochaetales</taxon>
        <taxon>Candidatus Gallitreponema</taxon>
    </lineage>
</organism>
<feature type="transmembrane region" description="Helical" evidence="1">
    <location>
        <begin position="159"/>
        <end position="179"/>
    </location>
</feature>
<evidence type="ECO:0000313" key="3">
    <source>
        <dbReference type="Proteomes" id="UP000823638"/>
    </source>
</evidence>
<sequence>MGFFIVGENRNTIRKKIVATRYLPFVESLEDLSLGEKTPGRYFGQIKHINETGLCFSDGKNFLTVNTENLNCYELKIDNLSKKKNLYKLEKFRWKDVMACNNNANVFITGSFKKNDDKISVDSEYGIPLILVFFEGDKKDFWKKILKVSVERPRTMNPFSIFSVLTGFFAMLIFTGFIFTKDYDSSLNYTVFTALFFPLLEFLPPGLFGIFLYKYYVKKGYQFLNYSRYIEDQVFGVSVNHRTSIMCDSNVYEIRSVEKPLSQVLYPPYQKLCMEKKDWFSCGMRIPGKELGEPSDIFFESFSLPASPDYLIQRSRTYYHMCVVLAFGFNLIGSIMNMYILVKILTLLLQ</sequence>
<gene>
    <name evidence="2" type="ORF">IAA81_07760</name>
</gene>
<evidence type="ECO:0000313" key="2">
    <source>
        <dbReference type="EMBL" id="MBO8458108.1"/>
    </source>
</evidence>
<evidence type="ECO:0000256" key="1">
    <source>
        <dbReference type="SAM" id="Phobius"/>
    </source>
</evidence>
<keyword evidence="1" id="KW-1133">Transmembrane helix</keyword>
<dbReference type="Proteomes" id="UP000823638">
    <property type="component" value="Unassembled WGS sequence"/>
</dbReference>
<keyword evidence="1" id="KW-0472">Membrane</keyword>
<name>A0A9D9HQR0_9SPIR</name>
<comment type="caution">
    <text evidence="2">The sequence shown here is derived from an EMBL/GenBank/DDBJ whole genome shotgun (WGS) entry which is preliminary data.</text>
</comment>
<reference evidence="2" key="2">
    <citation type="journal article" date="2021" name="PeerJ">
        <title>Extensive microbial diversity within the chicken gut microbiome revealed by metagenomics and culture.</title>
        <authorList>
            <person name="Gilroy R."/>
            <person name="Ravi A."/>
            <person name="Getino M."/>
            <person name="Pursley I."/>
            <person name="Horton D.L."/>
            <person name="Alikhan N.F."/>
            <person name="Baker D."/>
            <person name="Gharbi K."/>
            <person name="Hall N."/>
            <person name="Watson M."/>
            <person name="Adriaenssens E.M."/>
            <person name="Foster-Nyarko E."/>
            <person name="Jarju S."/>
            <person name="Secka A."/>
            <person name="Antonio M."/>
            <person name="Oren A."/>
            <person name="Chaudhuri R.R."/>
            <person name="La Ragione R."/>
            <person name="Hildebrand F."/>
            <person name="Pallen M.J."/>
        </authorList>
    </citation>
    <scope>NUCLEOTIDE SEQUENCE</scope>
    <source>
        <strain evidence="2">10532</strain>
    </source>
</reference>
<reference evidence="2" key="1">
    <citation type="submission" date="2020-10" db="EMBL/GenBank/DDBJ databases">
        <authorList>
            <person name="Gilroy R."/>
        </authorList>
    </citation>
    <scope>NUCLEOTIDE SEQUENCE</scope>
    <source>
        <strain evidence="2">10532</strain>
    </source>
</reference>